<dbReference type="SUPFAM" id="SSF53254">
    <property type="entry name" value="Phosphoglycerate mutase-like"/>
    <property type="match status" value="1"/>
</dbReference>
<dbReference type="STRING" id="985054.SAMN05444358_1011809"/>
<gene>
    <name evidence="2" type="ORF">SAMN05444358_1011809</name>
</gene>
<accession>A0A1H2WJW7</accession>
<dbReference type="InterPro" id="IPR029033">
    <property type="entry name" value="His_PPase_superfam"/>
</dbReference>
<sequence length="184" mass="20281">MTRTLILIRHAKSNWDDPSALDHDRPLSKRGRKSAPAIGGWLQSNGWQPDEVLSSDALRTRETWDRLGLSAPKVDFRPALYLAAPDEMLAELMASSGNSVLMLGHNPGIAAFANRLVRHQPVHPRFSDYPTCATTVIRFEIADWASLSWGSGEVLGFTTPRTLLEWKKAGNAPAFPVSGFTTET</sequence>
<evidence type="ECO:0000313" key="2">
    <source>
        <dbReference type="EMBL" id="SDW80564.1"/>
    </source>
</evidence>
<evidence type="ECO:0000256" key="1">
    <source>
        <dbReference type="SAM" id="MobiDB-lite"/>
    </source>
</evidence>
<reference evidence="3" key="1">
    <citation type="submission" date="2016-10" db="EMBL/GenBank/DDBJ databases">
        <authorList>
            <person name="Varghese N."/>
            <person name="Submissions S."/>
        </authorList>
    </citation>
    <scope>NUCLEOTIDE SEQUENCE [LARGE SCALE GENOMIC DNA]</scope>
    <source>
        <strain evidence="3">DSM 27839</strain>
    </source>
</reference>
<dbReference type="PANTHER" id="PTHR47623:SF1">
    <property type="entry name" value="OS09G0287300 PROTEIN"/>
    <property type="match status" value="1"/>
</dbReference>
<dbReference type="OrthoDB" id="9810154at2"/>
<dbReference type="InterPro" id="IPR013078">
    <property type="entry name" value="His_Pase_superF_clade-1"/>
</dbReference>
<dbReference type="RefSeq" id="WP_074736160.1">
    <property type="nucleotide sequence ID" value="NZ_FNNP01000001.1"/>
</dbReference>
<evidence type="ECO:0000313" key="3">
    <source>
        <dbReference type="Proteomes" id="UP000183400"/>
    </source>
</evidence>
<dbReference type="SMART" id="SM00855">
    <property type="entry name" value="PGAM"/>
    <property type="match status" value="1"/>
</dbReference>
<dbReference type="PANTHER" id="PTHR47623">
    <property type="entry name" value="OS09G0287300 PROTEIN"/>
    <property type="match status" value="1"/>
</dbReference>
<name>A0A1H2WJW7_9RHOB</name>
<dbReference type="Proteomes" id="UP000183400">
    <property type="component" value="Unassembled WGS sequence"/>
</dbReference>
<proteinExistence type="predicted"/>
<dbReference type="CDD" id="cd07067">
    <property type="entry name" value="HP_PGM_like"/>
    <property type="match status" value="1"/>
</dbReference>
<protein>
    <submittedName>
        <fullName evidence="2">Phosphohistidine phosphatase</fullName>
    </submittedName>
</protein>
<dbReference type="Pfam" id="PF00300">
    <property type="entry name" value="His_Phos_1"/>
    <property type="match status" value="1"/>
</dbReference>
<keyword evidence="3" id="KW-1185">Reference proteome</keyword>
<feature type="region of interest" description="Disordered" evidence="1">
    <location>
        <begin position="19"/>
        <end position="40"/>
    </location>
</feature>
<dbReference type="EMBL" id="FNNP01000001">
    <property type="protein sequence ID" value="SDW80564.1"/>
    <property type="molecule type" value="Genomic_DNA"/>
</dbReference>
<dbReference type="AlphaFoldDB" id="A0A1H2WJW7"/>
<organism evidence="2 3">
    <name type="scientific">Ruegeria halocynthiae</name>
    <dbReference type="NCBI Taxonomy" id="985054"/>
    <lineage>
        <taxon>Bacteria</taxon>
        <taxon>Pseudomonadati</taxon>
        <taxon>Pseudomonadota</taxon>
        <taxon>Alphaproteobacteria</taxon>
        <taxon>Rhodobacterales</taxon>
        <taxon>Roseobacteraceae</taxon>
        <taxon>Ruegeria</taxon>
    </lineage>
</organism>
<dbReference type="Gene3D" id="3.40.50.1240">
    <property type="entry name" value="Phosphoglycerate mutase-like"/>
    <property type="match status" value="1"/>
</dbReference>